<evidence type="ECO:0000256" key="5">
    <source>
        <dbReference type="ARBA" id="ARBA00023136"/>
    </source>
</evidence>
<feature type="transmembrane region" description="Helical" evidence="6">
    <location>
        <begin position="415"/>
        <end position="435"/>
    </location>
</feature>
<evidence type="ECO:0000256" key="3">
    <source>
        <dbReference type="ARBA" id="ARBA00022692"/>
    </source>
</evidence>
<feature type="transmembrane region" description="Helical" evidence="6">
    <location>
        <begin position="7"/>
        <end position="28"/>
    </location>
</feature>
<evidence type="ECO:0000256" key="1">
    <source>
        <dbReference type="ARBA" id="ARBA00004651"/>
    </source>
</evidence>
<feature type="transmembrane region" description="Helical" evidence="6">
    <location>
        <begin position="374"/>
        <end position="394"/>
    </location>
</feature>
<dbReference type="RefSeq" id="WP_119110997.1">
    <property type="nucleotide sequence ID" value="NZ_CBCSEO010000004.1"/>
</dbReference>
<feature type="transmembrane region" description="Helical" evidence="6">
    <location>
        <begin position="176"/>
        <end position="194"/>
    </location>
</feature>
<proteinExistence type="predicted"/>
<dbReference type="OrthoDB" id="9762947at2"/>
<feature type="transmembrane region" description="Helical" evidence="6">
    <location>
        <begin position="347"/>
        <end position="368"/>
    </location>
</feature>
<keyword evidence="3 6" id="KW-0812">Transmembrane</keyword>
<reference evidence="7 8" key="1">
    <citation type="submission" date="2018-08" db="EMBL/GenBank/DDBJ databases">
        <title>Bacillus jemisoniae sp. nov., Bacillus chryseoplanitiae sp. nov., Bacillus resnikiae sp. nov., and Bacillus frankliniae sp. nov., isolated from Viking spacecraft and associated surfaces.</title>
        <authorList>
            <person name="Seuylemezian A."/>
            <person name="Vaishampayan P."/>
        </authorList>
    </citation>
    <scope>NUCLEOTIDE SEQUENCE [LARGE SCALE GENOMIC DNA]</scope>
    <source>
        <strain evidence="7 8">JJ-247</strain>
    </source>
</reference>
<comment type="subcellular location">
    <subcellularLocation>
        <location evidence="1">Cell membrane</location>
        <topology evidence="1">Multi-pass membrane protein</topology>
    </subcellularLocation>
</comment>
<dbReference type="AlphaFoldDB" id="A0A398BGR1"/>
<gene>
    <name evidence="7" type="ORF">D1970_00890</name>
</gene>
<keyword evidence="5 6" id="KW-0472">Membrane</keyword>
<feature type="transmembrane region" description="Helical" evidence="6">
    <location>
        <begin position="441"/>
        <end position="459"/>
    </location>
</feature>
<feature type="transmembrane region" description="Helical" evidence="6">
    <location>
        <begin position="40"/>
        <end position="60"/>
    </location>
</feature>
<dbReference type="InterPro" id="IPR002293">
    <property type="entry name" value="AA/rel_permease1"/>
</dbReference>
<dbReference type="EMBL" id="QWVT01000002">
    <property type="protein sequence ID" value="RID88834.1"/>
    <property type="molecule type" value="Genomic_DNA"/>
</dbReference>
<dbReference type="PIRSF" id="PIRSF006060">
    <property type="entry name" value="AA_transporter"/>
    <property type="match status" value="1"/>
</dbReference>
<keyword evidence="2" id="KW-1003">Cell membrane</keyword>
<feature type="transmembrane region" description="Helical" evidence="6">
    <location>
        <begin position="255"/>
        <end position="276"/>
    </location>
</feature>
<dbReference type="Gene3D" id="1.20.1740.10">
    <property type="entry name" value="Amino acid/polyamine transporter I"/>
    <property type="match status" value="1"/>
</dbReference>
<feature type="transmembrane region" description="Helical" evidence="6">
    <location>
        <begin position="104"/>
        <end position="125"/>
    </location>
</feature>
<organism evidence="7 8">
    <name type="scientific">Mesobacillus zeae</name>
    <dbReference type="NCBI Taxonomy" id="1917180"/>
    <lineage>
        <taxon>Bacteria</taxon>
        <taxon>Bacillati</taxon>
        <taxon>Bacillota</taxon>
        <taxon>Bacilli</taxon>
        <taxon>Bacillales</taxon>
        <taxon>Bacillaceae</taxon>
        <taxon>Mesobacillus</taxon>
    </lineage>
</organism>
<dbReference type="Proteomes" id="UP000265816">
    <property type="component" value="Unassembled WGS sequence"/>
</dbReference>
<evidence type="ECO:0000256" key="6">
    <source>
        <dbReference type="SAM" id="Phobius"/>
    </source>
</evidence>
<keyword evidence="8" id="KW-1185">Reference proteome</keyword>
<evidence type="ECO:0000313" key="7">
    <source>
        <dbReference type="EMBL" id="RID88834.1"/>
    </source>
</evidence>
<name>A0A398BGR1_9BACI</name>
<comment type="caution">
    <text evidence="7">The sequence shown here is derived from an EMBL/GenBank/DDBJ whole genome shotgun (WGS) entry which is preliminary data.</text>
</comment>
<feature type="transmembrane region" description="Helical" evidence="6">
    <location>
        <begin position="214"/>
        <end position="234"/>
    </location>
</feature>
<dbReference type="InterPro" id="IPR050367">
    <property type="entry name" value="APC_superfamily"/>
</dbReference>
<evidence type="ECO:0000313" key="8">
    <source>
        <dbReference type="Proteomes" id="UP000265816"/>
    </source>
</evidence>
<accession>A0A398BGR1</accession>
<evidence type="ECO:0000256" key="4">
    <source>
        <dbReference type="ARBA" id="ARBA00022989"/>
    </source>
</evidence>
<feature type="transmembrane region" description="Helical" evidence="6">
    <location>
        <begin position="131"/>
        <end position="155"/>
    </location>
</feature>
<dbReference type="PANTHER" id="PTHR42770:SF14">
    <property type="entry name" value="ARGININE_ORNITHINE ANTIPORTER-RELATED"/>
    <property type="match status" value="1"/>
</dbReference>
<sequence>MGQSKKLGFWILTALVVGNMVGSGIFMIPRSLSESASPLGVLLAWSLTGFGVLMTTLVFGNLGMRKPDLNGGPQIYAKELFRKGSHAATLSGFMSSWGYWIGNLAGNIAIITTFASFLSTFFPILTSSAELFTFGGITVTTGNLLTFTVCTILLWSTHFTILRGLEKAGQLNFAATAAKVVGFFLFILVGLYAFQKTNILPFSAPRYDEAGHAIGLLGQVNSAALTTLWAFIGVESAVVFSSRAKKQTDVKRATILGLFIALAIYIGISMLVMGMLDQNTLIASEKPLVDAMVAVMGPIGGKILAGLGIISLLGSTIGWVMLSVEVPFQAAKQGLFLPSFLKENENGLPIFSLIVTNILGQLFIFSTISNSISAAFDFIITIATLSYLVPYFIASVFQLKLVMTGETYTSSRSRIVDGVIAVLSTLYSVWVIIAGTADMKTFLFGVALLASSVVFYGKVWKHKDSAADKERATA</sequence>
<evidence type="ECO:0000256" key="2">
    <source>
        <dbReference type="ARBA" id="ARBA00022475"/>
    </source>
</evidence>
<dbReference type="GO" id="GO:0005886">
    <property type="term" value="C:plasma membrane"/>
    <property type="evidence" value="ECO:0007669"/>
    <property type="project" value="UniProtKB-SubCell"/>
</dbReference>
<dbReference type="Pfam" id="PF13520">
    <property type="entry name" value="AA_permease_2"/>
    <property type="match status" value="1"/>
</dbReference>
<keyword evidence="4 6" id="KW-1133">Transmembrane helix</keyword>
<dbReference type="PANTHER" id="PTHR42770">
    <property type="entry name" value="AMINO ACID TRANSPORTER-RELATED"/>
    <property type="match status" value="1"/>
</dbReference>
<protein>
    <submittedName>
        <fullName evidence="7">Amino acid permease</fullName>
    </submittedName>
</protein>
<dbReference type="GO" id="GO:0022857">
    <property type="term" value="F:transmembrane transporter activity"/>
    <property type="evidence" value="ECO:0007669"/>
    <property type="project" value="InterPro"/>
</dbReference>